<dbReference type="AlphaFoldDB" id="A0A409WF48"/>
<dbReference type="STRING" id="93625.A0A409WF48"/>
<name>A0A409WF48_PSICY</name>
<dbReference type="InParanoid" id="A0A409WF48"/>
<sequence>MANSQVVAYTTFIASEAFLADKSLVDKALDYLKKREGALRYISLSSRMFDVWETYEVIDKTLKSANFLGFMMTFNTLIEAGDCSWQHIDFDEDPFNALGSPITELSIGRPKEGHPREELYSIVLQLKENSSLYPGVHHPLTWGVVRQTSEFVLAIGWDSVQAHLNAIQVPPAKPLAAKLSDISDLVVHHIILYKI</sequence>
<protein>
    <submittedName>
        <fullName evidence="1">Uncharacterized protein</fullName>
    </submittedName>
</protein>
<dbReference type="Proteomes" id="UP000283269">
    <property type="component" value="Unassembled WGS sequence"/>
</dbReference>
<dbReference type="EMBL" id="NHYD01003444">
    <property type="protein sequence ID" value="PPQ77091.1"/>
    <property type="molecule type" value="Genomic_DNA"/>
</dbReference>
<dbReference type="OrthoDB" id="3830579at2759"/>
<gene>
    <name evidence="1" type="ORF">CVT25_014904</name>
</gene>
<evidence type="ECO:0000313" key="1">
    <source>
        <dbReference type="EMBL" id="PPQ77091.1"/>
    </source>
</evidence>
<evidence type="ECO:0000313" key="2">
    <source>
        <dbReference type="Proteomes" id="UP000283269"/>
    </source>
</evidence>
<accession>A0A409WF48</accession>
<organism evidence="1 2">
    <name type="scientific">Psilocybe cyanescens</name>
    <dbReference type="NCBI Taxonomy" id="93625"/>
    <lineage>
        <taxon>Eukaryota</taxon>
        <taxon>Fungi</taxon>
        <taxon>Dikarya</taxon>
        <taxon>Basidiomycota</taxon>
        <taxon>Agaricomycotina</taxon>
        <taxon>Agaricomycetes</taxon>
        <taxon>Agaricomycetidae</taxon>
        <taxon>Agaricales</taxon>
        <taxon>Agaricineae</taxon>
        <taxon>Strophariaceae</taxon>
        <taxon>Psilocybe</taxon>
    </lineage>
</organism>
<comment type="caution">
    <text evidence="1">The sequence shown here is derived from an EMBL/GenBank/DDBJ whole genome shotgun (WGS) entry which is preliminary data.</text>
</comment>
<dbReference type="Gene3D" id="3.30.70.100">
    <property type="match status" value="1"/>
</dbReference>
<reference evidence="1 2" key="1">
    <citation type="journal article" date="2018" name="Evol. Lett.">
        <title>Horizontal gene cluster transfer increased hallucinogenic mushroom diversity.</title>
        <authorList>
            <person name="Reynolds H.T."/>
            <person name="Vijayakumar V."/>
            <person name="Gluck-Thaler E."/>
            <person name="Korotkin H.B."/>
            <person name="Matheny P.B."/>
            <person name="Slot J.C."/>
        </authorList>
    </citation>
    <scope>NUCLEOTIDE SEQUENCE [LARGE SCALE GENOMIC DNA]</scope>
    <source>
        <strain evidence="1 2">2631</strain>
    </source>
</reference>
<keyword evidence="2" id="KW-1185">Reference proteome</keyword>
<proteinExistence type="predicted"/>